<dbReference type="InterPro" id="IPR000719">
    <property type="entry name" value="Prot_kinase_dom"/>
</dbReference>
<dbReference type="GO" id="GO:0004672">
    <property type="term" value="F:protein kinase activity"/>
    <property type="evidence" value="ECO:0007669"/>
    <property type="project" value="InterPro"/>
</dbReference>
<dbReference type="GO" id="GO:0005524">
    <property type="term" value="F:ATP binding"/>
    <property type="evidence" value="ECO:0007669"/>
    <property type="project" value="InterPro"/>
</dbReference>
<dbReference type="AlphaFoldDB" id="A0A9D1MHK6"/>
<dbReference type="Proteomes" id="UP000824094">
    <property type="component" value="Unassembled WGS sequence"/>
</dbReference>
<comment type="caution">
    <text evidence="2">The sequence shown here is derived from an EMBL/GenBank/DDBJ whole genome shotgun (WGS) entry which is preliminary data.</text>
</comment>
<reference evidence="2" key="1">
    <citation type="submission" date="2020-10" db="EMBL/GenBank/DDBJ databases">
        <authorList>
            <person name="Gilroy R."/>
        </authorList>
    </citation>
    <scope>NUCLEOTIDE SEQUENCE</scope>
    <source>
        <strain evidence="2">18911</strain>
    </source>
</reference>
<dbReference type="InterPro" id="IPR002575">
    <property type="entry name" value="Aminoglycoside_PTrfase"/>
</dbReference>
<dbReference type="Gene3D" id="3.90.1200.10">
    <property type="match status" value="1"/>
</dbReference>
<dbReference type="SUPFAM" id="SSF56112">
    <property type="entry name" value="Protein kinase-like (PK-like)"/>
    <property type="match status" value="1"/>
</dbReference>
<dbReference type="InterPro" id="IPR011009">
    <property type="entry name" value="Kinase-like_dom_sf"/>
</dbReference>
<name>A0A9D1MHK6_9FIRM</name>
<evidence type="ECO:0000313" key="2">
    <source>
        <dbReference type="EMBL" id="HIU60164.1"/>
    </source>
</evidence>
<dbReference type="InterPro" id="IPR051678">
    <property type="entry name" value="AGP_Transferase"/>
</dbReference>
<evidence type="ECO:0000259" key="1">
    <source>
        <dbReference type="PROSITE" id="PS50011"/>
    </source>
</evidence>
<sequence>MELGKDKILAVRNSKTIYRHEDKVIKLFDESFSKADILNEALNQARVEETGLKIPKLLEVTTIDGKWAIVLEYIEGKTLEQLMKEHPEKKDEYLNLFVDLQMEIHSKKCPLLNKLKDKMNRKISQADLSATTRYDLHTRLDGMPKHDKVCHGDFNPSNIIIKPDGTPYILDWSHATQGNASADVARTYLLFWLAGDIEGAEKYLNLFCEKADTAKQYVQKWIPIVAASQLVKGKKNEREFLMHWIDVVDYE</sequence>
<reference evidence="2" key="2">
    <citation type="journal article" date="2021" name="PeerJ">
        <title>Extensive microbial diversity within the chicken gut microbiome revealed by metagenomics and culture.</title>
        <authorList>
            <person name="Gilroy R."/>
            <person name="Ravi A."/>
            <person name="Getino M."/>
            <person name="Pursley I."/>
            <person name="Horton D.L."/>
            <person name="Alikhan N.F."/>
            <person name="Baker D."/>
            <person name="Gharbi K."/>
            <person name="Hall N."/>
            <person name="Watson M."/>
            <person name="Adriaenssens E.M."/>
            <person name="Foster-Nyarko E."/>
            <person name="Jarju S."/>
            <person name="Secka A."/>
            <person name="Antonio M."/>
            <person name="Oren A."/>
            <person name="Chaudhuri R.R."/>
            <person name="La Ragione R."/>
            <person name="Hildebrand F."/>
            <person name="Pallen M.J."/>
        </authorList>
    </citation>
    <scope>NUCLEOTIDE SEQUENCE</scope>
    <source>
        <strain evidence="2">18911</strain>
    </source>
</reference>
<dbReference type="PROSITE" id="PS50011">
    <property type="entry name" value="PROTEIN_KINASE_DOM"/>
    <property type="match status" value="1"/>
</dbReference>
<proteinExistence type="predicted"/>
<protein>
    <submittedName>
        <fullName evidence="2">Phosphotransferase</fullName>
    </submittedName>
</protein>
<feature type="domain" description="Protein kinase" evidence="1">
    <location>
        <begin position="1"/>
        <end position="251"/>
    </location>
</feature>
<dbReference type="PANTHER" id="PTHR21310">
    <property type="entry name" value="AMINOGLYCOSIDE PHOSPHOTRANSFERASE-RELATED-RELATED"/>
    <property type="match status" value="1"/>
</dbReference>
<dbReference type="EMBL" id="DVNF01000066">
    <property type="protein sequence ID" value="HIU60164.1"/>
    <property type="molecule type" value="Genomic_DNA"/>
</dbReference>
<evidence type="ECO:0000313" key="3">
    <source>
        <dbReference type="Proteomes" id="UP000824094"/>
    </source>
</evidence>
<gene>
    <name evidence="2" type="ORF">IAB05_02090</name>
</gene>
<accession>A0A9D1MHK6</accession>
<organism evidence="2 3">
    <name type="scientific">Candidatus Stercoripulliclostridium merdigallinarum</name>
    <dbReference type="NCBI Taxonomy" id="2840951"/>
    <lineage>
        <taxon>Bacteria</taxon>
        <taxon>Bacillati</taxon>
        <taxon>Bacillota</taxon>
        <taxon>Clostridia</taxon>
        <taxon>Eubacteriales</taxon>
        <taxon>Candidatus Stercoripulliclostridium</taxon>
    </lineage>
</organism>
<dbReference type="Pfam" id="PF01636">
    <property type="entry name" value="APH"/>
    <property type="match status" value="1"/>
</dbReference>